<proteinExistence type="predicted"/>
<dbReference type="Proteomes" id="UP000006820">
    <property type="component" value="Chromosome"/>
</dbReference>
<evidence type="ECO:0008006" key="3">
    <source>
        <dbReference type="Google" id="ProtNLM"/>
    </source>
</evidence>
<sequence length="99" mass="10700">MSSEFSVDLDHLDEIVTKLSALAAFIDERLDGIDGRIATLSGTGWESIAAQAYTEAHRQWSVSAREFVEGVKDLSDAAKKAHADLTYAVELNSNMLNGG</sequence>
<dbReference type="GeneID" id="61136549"/>
<dbReference type="RefSeq" id="WP_011207037.1">
    <property type="nucleotide sequence ID" value="NC_006361.1"/>
</dbReference>
<dbReference type="KEGG" id="nfa:NFA_5064"/>
<dbReference type="STRING" id="247156.NFA_5064"/>
<dbReference type="InterPro" id="IPR036689">
    <property type="entry name" value="ESAT-6-like_sf"/>
</dbReference>
<evidence type="ECO:0000313" key="2">
    <source>
        <dbReference type="Proteomes" id="UP000006820"/>
    </source>
</evidence>
<organism evidence="1 2">
    <name type="scientific">Nocardia farcinica (strain IFM 10152)</name>
    <dbReference type="NCBI Taxonomy" id="247156"/>
    <lineage>
        <taxon>Bacteria</taxon>
        <taxon>Bacillati</taxon>
        <taxon>Actinomycetota</taxon>
        <taxon>Actinomycetes</taxon>
        <taxon>Mycobacteriales</taxon>
        <taxon>Nocardiaceae</taxon>
        <taxon>Nocardia</taxon>
    </lineage>
</organism>
<dbReference type="eggNOG" id="COG4842">
    <property type="taxonomic scope" value="Bacteria"/>
</dbReference>
<accession>Q5Z2J1</accession>
<dbReference type="OrthoDB" id="4556231at2"/>
<dbReference type="SUPFAM" id="SSF140453">
    <property type="entry name" value="EsxAB dimer-like"/>
    <property type="match status" value="1"/>
</dbReference>
<dbReference type="InterPro" id="IPR010310">
    <property type="entry name" value="T7SS_ESAT-6-like"/>
</dbReference>
<dbReference type="Pfam" id="PF06013">
    <property type="entry name" value="WXG100"/>
    <property type="match status" value="1"/>
</dbReference>
<name>Q5Z2J1_NOCFA</name>
<protein>
    <recommendedName>
        <fullName evidence="3">ESAT-6-like protein</fullName>
    </recommendedName>
</protein>
<keyword evidence="2" id="KW-1185">Reference proteome</keyword>
<reference evidence="1 2" key="1">
    <citation type="journal article" date="2004" name="Proc. Natl. Acad. Sci. U.S.A.">
        <title>The complete genomic sequence of Nocardia farcinica IFM 10152.</title>
        <authorList>
            <person name="Ishikawa J."/>
            <person name="Yamashita A."/>
            <person name="Mikami Y."/>
            <person name="Hoshino Y."/>
            <person name="Kurita H."/>
            <person name="Hotta K."/>
            <person name="Shiba T."/>
            <person name="Hattori M."/>
        </authorList>
    </citation>
    <scope>NUCLEOTIDE SEQUENCE [LARGE SCALE GENOMIC DNA]</scope>
    <source>
        <strain evidence="1 2">IFM 10152</strain>
    </source>
</reference>
<dbReference type="AlphaFoldDB" id="Q5Z2J1"/>
<dbReference type="HOGENOM" id="CLU_151185_4_0_11"/>
<dbReference type="Gene3D" id="1.10.287.1060">
    <property type="entry name" value="ESAT-6-like"/>
    <property type="match status" value="1"/>
</dbReference>
<dbReference type="EMBL" id="AP006618">
    <property type="protein sequence ID" value="BAD55350.1"/>
    <property type="molecule type" value="Genomic_DNA"/>
</dbReference>
<evidence type="ECO:0000313" key="1">
    <source>
        <dbReference type="EMBL" id="BAD55350.1"/>
    </source>
</evidence>
<gene>
    <name evidence="1" type="ordered locus">NFA_5064</name>
</gene>